<dbReference type="EMBL" id="APOI01000020">
    <property type="protein sequence ID" value="ENU22729.1"/>
    <property type="molecule type" value="Genomic_DNA"/>
</dbReference>
<organism evidence="3 6">
    <name type="scientific">Acinetobacter proteolyticus</name>
    <dbReference type="NCBI Taxonomy" id="1776741"/>
    <lineage>
        <taxon>Bacteria</taxon>
        <taxon>Pseudomonadati</taxon>
        <taxon>Pseudomonadota</taxon>
        <taxon>Gammaproteobacteria</taxon>
        <taxon>Moraxellales</taxon>
        <taxon>Moraxellaceae</taxon>
        <taxon>Acinetobacter</taxon>
    </lineage>
</organism>
<proteinExistence type="predicted"/>
<dbReference type="Proteomes" id="UP000430404">
    <property type="component" value="Unassembled WGS sequence"/>
</dbReference>
<dbReference type="RefSeq" id="WP_004655454.1">
    <property type="nucleotide sequence ID" value="NZ_CP158965.1"/>
</dbReference>
<accession>A0A653K5Z5</accession>
<dbReference type="OrthoDB" id="6703605at2"/>
<evidence type="ECO:0000313" key="3">
    <source>
        <dbReference type="EMBL" id="VXA55829.1"/>
    </source>
</evidence>
<name>A0A653K5Z5_9GAMM</name>
<evidence type="ECO:0000313" key="4">
    <source>
        <dbReference type="Proteomes" id="UP000013034"/>
    </source>
</evidence>
<gene>
    <name evidence="3" type="ORF">ACI8B_240153</name>
    <name evidence="2" type="ORF">CW311_19155</name>
    <name evidence="1" type="ORF">F993_02630</name>
</gene>
<accession>A0A1E7QYM8</accession>
<protein>
    <submittedName>
        <fullName evidence="3">Uncharacterized protein</fullName>
    </submittedName>
</protein>
<reference evidence="2 5" key="2">
    <citation type="submission" date="2017-12" db="EMBL/GenBank/DDBJ databases">
        <title>Draft Genome sequences of multiple microbial strains isolated from spacecraft associated surfaces.</title>
        <authorList>
            <person name="Seuylemezian A."/>
            <person name="Vaishampayan P."/>
            <person name="Venkateswaran K."/>
        </authorList>
    </citation>
    <scope>NUCLEOTIDE SEQUENCE [LARGE SCALE GENOMIC DNA]</scope>
    <source>
        <strain evidence="2 5">2P01AA</strain>
    </source>
</reference>
<dbReference type="Proteomes" id="UP000013034">
    <property type="component" value="Unassembled WGS sequence"/>
</dbReference>
<evidence type="ECO:0000313" key="1">
    <source>
        <dbReference type="EMBL" id="ENU22729.1"/>
    </source>
</evidence>
<reference evidence="1 4" key="1">
    <citation type="submission" date="2013-02" db="EMBL/GenBank/DDBJ databases">
        <title>The Genome Sequence of Acinetobacter sp. NIPH 809.</title>
        <authorList>
            <consortium name="The Broad Institute Genome Sequencing Platform"/>
            <consortium name="The Broad Institute Genome Sequencing Center for Infectious Disease"/>
            <person name="Cerqueira G."/>
            <person name="Feldgarden M."/>
            <person name="Courvalin P."/>
            <person name="Perichon B."/>
            <person name="Grillot-Courvalin C."/>
            <person name="Clermont D."/>
            <person name="Rocha E."/>
            <person name="Yoon E.-J."/>
            <person name="Nemec A."/>
            <person name="Walker B."/>
            <person name="Young S.K."/>
            <person name="Zeng Q."/>
            <person name="Gargeya S."/>
            <person name="Fitzgerald M."/>
            <person name="Haas B."/>
            <person name="Abouelleil A."/>
            <person name="Alvarado L."/>
            <person name="Arachchi H.M."/>
            <person name="Berlin A.M."/>
            <person name="Chapman S.B."/>
            <person name="Dewar J."/>
            <person name="Goldberg J."/>
            <person name="Griggs A."/>
            <person name="Gujja S."/>
            <person name="Hansen M."/>
            <person name="Howarth C."/>
            <person name="Imamovic A."/>
            <person name="Larimer J."/>
            <person name="McCowan C."/>
            <person name="Murphy C."/>
            <person name="Neiman D."/>
            <person name="Pearson M."/>
            <person name="Priest M."/>
            <person name="Roberts A."/>
            <person name="Saif S."/>
            <person name="Shea T."/>
            <person name="Sisk P."/>
            <person name="Sykes S."/>
            <person name="Wortman J."/>
            <person name="Nusbaum C."/>
            <person name="Birren B."/>
        </authorList>
    </citation>
    <scope>NUCLEOTIDE SEQUENCE [LARGE SCALE GENOMIC DNA]</scope>
    <source>
        <strain evidence="1 4">NIPH 809</strain>
    </source>
</reference>
<dbReference type="Proteomes" id="UP000233553">
    <property type="component" value="Unassembled WGS sequence"/>
</dbReference>
<keyword evidence="4" id="KW-1185">Reference proteome</keyword>
<evidence type="ECO:0000313" key="2">
    <source>
        <dbReference type="EMBL" id="PKF31387.1"/>
    </source>
</evidence>
<evidence type="ECO:0000313" key="6">
    <source>
        <dbReference type="Proteomes" id="UP000430404"/>
    </source>
</evidence>
<dbReference type="AlphaFoldDB" id="A0A653K5Z5"/>
<dbReference type="GeneID" id="99061158"/>
<dbReference type="EMBL" id="CABWKZ010000017">
    <property type="protein sequence ID" value="VXA55829.1"/>
    <property type="molecule type" value="Genomic_DNA"/>
</dbReference>
<sequence>MHLEYTHDSDYFFFSQLLMRHIESYVRKHPDADNAIFDLRDIYEVFREDFAATTTNLESILNIADSYKVETLNGDQALIKGYKIDIKNNALLIDFNADALQGLRSGKPLIEPDPSVHE</sequence>
<reference evidence="3 6" key="3">
    <citation type="submission" date="2019-10" db="EMBL/GenBank/DDBJ databases">
        <authorList>
            <person name="Karimi E."/>
        </authorList>
    </citation>
    <scope>NUCLEOTIDE SEQUENCE [LARGE SCALE GENOMIC DNA]</scope>
    <source>
        <strain evidence="3">Acinetobacter sp. 8BE</strain>
    </source>
</reference>
<evidence type="ECO:0000313" key="5">
    <source>
        <dbReference type="Proteomes" id="UP000233553"/>
    </source>
</evidence>
<dbReference type="EMBL" id="PISJ01000022">
    <property type="protein sequence ID" value="PKF31387.1"/>
    <property type="molecule type" value="Genomic_DNA"/>
</dbReference>